<accession>A0A4R7FE82</accession>
<evidence type="ECO:0000313" key="10">
    <source>
        <dbReference type="Proteomes" id="UP000295344"/>
    </source>
</evidence>
<feature type="binding site" evidence="7">
    <location>
        <position position="31"/>
    </location>
    <ligand>
        <name>glyoxylate</name>
        <dbReference type="ChEBI" id="CHEBI:36655"/>
    </ligand>
</feature>
<feature type="binding site" evidence="7">
    <location>
        <position position="135"/>
    </location>
    <ligand>
        <name>glyoxylate</name>
        <dbReference type="ChEBI" id="CHEBI:36655"/>
    </ligand>
</feature>
<feature type="domain" description="FMN hydroxy acid dehydrogenase" evidence="8">
    <location>
        <begin position="5"/>
        <end position="351"/>
    </location>
</feature>
<dbReference type="InterPro" id="IPR037396">
    <property type="entry name" value="FMN_HAD"/>
</dbReference>
<evidence type="ECO:0000259" key="8">
    <source>
        <dbReference type="PROSITE" id="PS51349"/>
    </source>
</evidence>
<dbReference type="GO" id="GO:0010181">
    <property type="term" value="F:FMN binding"/>
    <property type="evidence" value="ECO:0007669"/>
    <property type="project" value="InterPro"/>
</dbReference>
<dbReference type="Proteomes" id="UP000295344">
    <property type="component" value="Unassembled WGS sequence"/>
</dbReference>
<dbReference type="InterPro" id="IPR013785">
    <property type="entry name" value="Aldolase_TIM"/>
</dbReference>
<feature type="active site" description="Proton acceptor" evidence="6">
    <location>
        <position position="249"/>
    </location>
</feature>
<evidence type="ECO:0000313" key="9">
    <source>
        <dbReference type="EMBL" id="TDS75653.1"/>
    </source>
</evidence>
<evidence type="ECO:0000256" key="1">
    <source>
        <dbReference type="ARBA" id="ARBA00001917"/>
    </source>
</evidence>
<evidence type="ECO:0000256" key="7">
    <source>
        <dbReference type="PIRSR" id="PIRSR000138-2"/>
    </source>
</evidence>
<dbReference type="Pfam" id="PF01070">
    <property type="entry name" value="FMN_dh"/>
    <property type="match status" value="1"/>
</dbReference>
<dbReference type="EMBL" id="SOAM01000003">
    <property type="protein sequence ID" value="TDS75653.1"/>
    <property type="molecule type" value="Genomic_DNA"/>
</dbReference>
<dbReference type="Gene3D" id="3.20.20.70">
    <property type="entry name" value="Aldolase class I"/>
    <property type="match status" value="1"/>
</dbReference>
<evidence type="ECO:0000256" key="2">
    <source>
        <dbReference type="ARBA" id="ARBA00022630"/>
    </source>
</evidence>
<comment type="cofactor">
    <cofactor evidence="1">
        <name>FMN</name>
        <dbReference type="ChEBI" id="CHEBI:58210"/>
    </cofactor>
</comment>
<evidence type="ECO:0000256" key="5">
    <source>
        <dbReference type="ARBA" id="ARBA00024042"/>
    </source>
</evidence>
<dbReference type="PROSITE" id="PS00557">
    <property type="entry name" value="FMN_HYDROXY_ACID_DH_1"/>
    <property type="match status" value="1"/>
</dbReference>
<dbReference type="CDD" id="cd02809">
    <property type="entry name" value="alpha_hydroxyacid_oxid_FMN"/>
    <property type="match status" value="1"/>
</dbReference>
<dbReference type="GO" id="GO:0016491">
    <property type="term" value="F:oxidoreductase activity"/>
    <property type="evidence" value="ECO:0007669"/>
    <property type="project" value="UniProtKB-KW"/>
</dbReference>
<reference evidence="9 10" key="1">
    <citation type="submission" date="2019-03" db="EMBL/GenBank/DDBJ databases">
        <title>Genomic Encyclopedia of Archaeal and Bacterial Type Strains, Phase II (KMG-II): from individual species to whole genera.</title>
        <authorList>
            <person name="Goeker M."/>
        </authorList>
    </citation>
    <scope>NUCLEOTIDE SEQUENCE [LARGE SCALE GENOMIC DNA]</scope>
    <source>
        <strain evidence="9 10">DSM 24782</strain>
    </source>
</reference>
<comment type="caution">
    <text evidence="9">The sequence shown here is derived from an EMBL/GenBank/DDBJ whole genome shotgun (WGS) entry which is preliminary data.</text>
</comment>
<dbReference type="InterPro" id="IPR008259">
    <property type="entry name" value="FMN_hydac_DH_AS"/>
</dbReference>
<name>A0A4R7FE82_9MICO</name>
<evidence type="ECO:0000256" key="6">
    <source>
        <dbReference type="PIRSR" id="PIRSR000138-1"/>
    </source>
</evidence>
<keyword evidence="2 7" id="KW-0285">Flavoprotein</keyword>
<dbReference type="PIRSF" id="PIRSF000138">
    <property type="entry name" value="Al-hdrx_acd_dh"/>
    <property type="match status" value="1"/>
</dbReference>
<feature type="binding site" evidence="7">
    <location>
        <position position="225"/>
    </location>
    <ligand>
        <name>FMN</name>
        <dbReference type="ChEBI" id="CHEBI:58210"/>
    </ligand>
</feature>
<feature type="binding site" evidence="7">
    <location>
        <begin position="280"/>
        <end position="284"/>
    </location>
    <ligand>
        <name>FMN</name>
        <dbReference type="ChEBI" id="CHEBI:58210"/>
    </ligand>
</feature>
<sequence>MSSRSYRFVTNRGAPMQEVRVAQLDPAVRDYDEGGSGEEVTLRANEAAWRVRRFAPHVLTGVERAVTEVDLLGARLAAPVLVAPTALHGLVHPDGEVATARGAAAAGCGFVLSTRTSVPIEDVAAAAGPWWFQVYAMRDRALTLDLVAAAATSGAAAVVLTGDTPVVAPKRRPTPGVDPAAAHLAGLRARTGRDLTAVDVEQDPSAGTDLIRELGRVAGLPVLVKGVLRADDAARCLDAGAAGVIVSNHGGRQLDRAVATAEALPGVVAAVGGAAPVLVDGGIRTGADVLVALALGADAVLVGRPALRALAAGGADGVARMLRTLREELALAMVLAGVPAVTRPFPDVLHR</sequence>
<keyword evidence="10" id="KW-1185">Reference proteome</keyword>
<dbReference type="InterPro" id="IPR012133">
    <property type="entry name" value="Alpha-hydoxy_acid_DH_FMN"/>
</dbReference>
<dbReference type="SUPFAM" id="SSF51395">
    <property type="entry name" value="FMN-linked oxidoreductases"/>
    <property type="match status" value="1"/>
</dbReference>
<dbReference type="InterPro" id="IPR000262">
    <property type="entry name" value="FMN-dep_DH"/>
</dbReference>
<feature type="binding site" evidence="7">
    <location>
        <position position="161"/>
    </location>
    <ligand>
        <name>FMN</name>
        <dbReference type="ChEBI" id="CHEBI:58210"/>
    </ligand>
</feature>
<evidence type="ECO:0000256" key="3">
    <source>
        <dbReference type="ARBA" id="ARBA00022643"/>
    </source>
</evidence>
<dbReference type="PANTHER" id="PTHR10578">
    <property type="entry name" value="S -2-HYDROXY-ACID OXIDASE-RELATED"/>
    <property type="match status" value="1"/>
</dbReference>
<dbReference type="PROSITE" id="PS51349">
    <property type="entry name" value="FMN_HYDROXY_ACID_DH_2"/>
    <property type="match status" value="1"/>
</dbReference>
<organism evidence="9 10">
    <name type="scientific">Amnibacterium kyonggiense</name>
    <dbReference type="NCBI Taxonomy" id="595671"/>
    <lineage>
        <taxon>Bacteria</taxon>
        <taxon>Bacillati</taxon>
        <taxon>Actinomycetota</taxon>
        <taxon>Actinomycetes</taxon>
        <taxon>Micrococcales</taxon>
        <taxon>Microbacteriaceae</taxon>
        <taxon>Amnibacterium</taxon>
    </lineage>
</organism>
<feature type="binding site" evidence="7">
    <location>
        <position position="252"/>
    </location>
    <ligand>
        <name>glyoxylate</name>
        <dbReference type="ChEBI" id="CHEBI:36655"/>
    </ligand>
</feature>
<dbReference type="PANTHER" id="PTHR10578:SF107">
    <property type="entry name" value="2-HYDROXYACID OXIDASE 1"/>
    <property type="match status" value="1"/>
</dbReference>
<dbReference type="AlphaFoldDB" id="A0A4R7FE82"/>
<comment type="similarity">
    <text evidence="5">Belongs to the FMN-dependent alpha-hydroxy acid dehydrogenase family.</text>
</comment>
<feature type="binding site" evidence="7">
    <location>
        <begin position="303"/>
        <end position="304"/>
    </location>
    <ligand>
        <name>FMN</name>
        <dbReference type="ChEBI" id="CHEBI:58210"/>
    </ligand>
</feature>
<feature type="binding site" evidence="7">
    <location>
        <begin position="84"/>
        <end position="86"/>
    </location>
    <ligand>
        <name>FMN</name>
        <dbReference type="ChEBI" id="CHEBI:58210"/>
    </ligand>
</feature>
<feature type="binding site" evidence="7">
    <location>
        <position position="249"/>
    </location>
    <ligand>
        <name>glyoxylate</name>
        <dbReference type="ChEBI" id="CHEBI:36655"/>
    </ligand>
</feature>
<keyword evidence="3 7" id="KW-0288">FMN</keyword>
<gene>
    <name evidence="9" type="ORF">CLV52_2760</name>
</gene>
<evidence type="ECO:0000256" key="4">
    <source>
        <dbReference type="ARBA" id="ARBA00023002"/>
    </source>
</evidence>
<feature type="binding site" evidence="7">
    <location>
        <position position="133"/>
    </location>
    <ligand>
        <name>FMN</name>
        <dbReference type="ChEBI" id="CHEBI:58210"/>
    </ligand>
</feature>
<keyword evidence="4" id="KW-0560">Oxidoreductase</keyword>
<feature type="binding site" evidence="7">
    <location>
        <position position="247"/>
    </location>
    <ligand>
        <name>FMN</name>
        <dbReference type="ChEBI" id="CHEBI:58210"/>
    </ligand>
</feature>
<protein>
    <submittedName>
        <fullName evidence="9">4-hydroxymandelate oxidase</fullName>
    </submittedName>
</protein>
<proteinExistence type="inferred from homology"/>
<feature type="binding site" evidence="7">
    <location>
        <position position="113"/>
    </location>
    <ligand>
        <name>FMN</name>
        <dbReference type="ChEBI" id="CHEBI:58210"/>
    </ligand>
</feature>